<dbReference type="GO" id="GO:0008013">
    <property type="term" value="F:beta-catenin binding"/>
    <property type="evidence" value="ECO:0007669"/>
    <property type="project" value="TreeGrafter"/>
</dbReference>
<dbReference type="GO" id="GO:0005509">
    <property type="term" value="F:calcium ion binding"/>
    <property type="evidence" value="ECO:0007669"/>
    <property type="project" value="InterPro"/>
</dbReference>
<dbReference type="GO" id="GO:0007156">
    <property type="term" value="P:homophilic cell adhesion via plasma membrane adhesion molecules"/>
    <property type="evidence" value="ECO:0007669"/>
    <property type="project" value="InterPro"/>
</dbReference>
<evidence type="ECO:0000256" key="2">
    <source>
        <dbReference type="ARBA" id="ARBA00022692"/>
    </source>
</evidence>
<dbReference type="RefSeq" id="WP_166522925.1">
    <property type="nucleotide sequence ID" value="NZ_JAAABI010000002.1"/>
</dbReference>
<dbReference type="InterPro" id="IPR002126">
    <property type="entry name" value="Cadherin-like_dom"/>
</dbReference>
<gene>
    <name evidence="11" type="ORF">GTQ34_06200</name>
</gene>
<comment type="caution">
    <text evidence="11">The sequence shown here is derived from an EMBL/GenBank/DDBJ whole genome shotgun (WGS) entry which is preliminary data.</text>
</comment>
<dbReference type="PROSITE" id="PS50268">
    <property type="entry name" value="CADHERIN_2"/>
    <property type="match status" value="2"/>
</dbReference>
<evidence type="ECO:0000256" key="1">
    <source>
        <dbReference type="ARBA" id="ARBA00004167"/>
    </source>
</evidence>
<dbReference type="GO" id="GO:0016339">
    <property type="term" value="P:calcium-dependent cell-cell adhesion via plasma membrane cell adhesion molecules"/>
    <property type="evidence" value="ECO:0007669"/>
    <property type="project" value="TreeGrafter"/>
</dbReference>
<dbReference type="Pfam" id="PF03382">
    <property type="entry name" value="DUF285"/>
    <property type="match status" value="1"/>
</dbReference>
<dbReference type="SMART" id="SM00429">
    <property type="entry name" value="IPT"/>
    <property type="match status" value="1"/>
</dbReference>
<dbReference type="GO" id="GO:0007043">
    <property type="term" value="P:cell-cell junction assembly"/>
    <property type="evidence" value="ECO:0007669"/>
    <property type="project" value="TreeGrafter"/>
</dbReference>
<evidence type="ECO:0000256" key="4">
    <source>
        <dbReference type="ARBA" id="ARBA00022737"/>
    </source>
</evidence>
<feature type="domain" description="Cadherin" evidence="10">
    <location>
        <begin position="123"/>
        <end position="220"/>
    </location>
</feature>
<sequence length="663" mass="70825">MKLKNVFFVALLAIAVSSCSKDDGPSTPTAQTPTITGFTPKTGPVGTLVTITGTNFGTTASANTVKIGSATATVGSATATKLTITVPQGAASGKVSVAVDGKTATSTDNFTVTQPEPDNVAPVIAAQAFEVVESIADTEAIGTVTATDQDQDALSFSITVNDNNRFEITPEGVLSLTAGTTLDFEEQAQHMITVQVGDGNGGTDTAEITINVTEDLAPTGDVEYEFTVAETIADTETIGVITAEDPEGQAITFTIDPNDNDLFEINDNGELSLAEGKNLDYETNTAHNITVIASDGANKLEIFVTVIVENVTSAEDPSTFVTTWSTQQAFESIIIGVQENTEYDFTINWGDGKVENISFSNESVFFHAYVEPGTYTIAIEGQFPAIQMSSGNATANKLVGIQQWGDIQWQTMKSAFFECTKLAEYTATDTPDLSNVESMAGMFGDCGLFNGDIGDWDTSNVINMASMFSYAASFNQDIGGWNTESVEHMSGMFYLAESFNQDIGDWDTSKVTSMNLMFYLAESFNQDISSWDTSNVTNMVAMFSGALSFNQDIGNWDTSNVIFMNSMFAAADVFDQNLGSWDISSVTAAQLMLDDSGMSPENLSSTLIGWNDFVEQNNGPQNIVLGVDGLTYCGNDALLAANNLFSNHGWEFVGNLGYQVDCN</sequence>
<dbReference type="PANTHER" id="PTHR24027">
    <property type="entry name" value="CADHERIN-23"/>
    <property type="match status" value="1"/>
</dbReference>
<evidence type="ECO:0000256" key="3">
    <source>
        <dbReference type="ARBA" id="ARBA00022729"/>
    </source>
</evidence>
<dbReference type="Gene3D" id="2.60.40.60">
    <property type="entry name" value="Cadherins"/>
    <property type="match status" value="2"/>
</dbReference>
<keyword evidence="6" id="KW-1133">Transmembrane helix</keyword>
<dbReference type="InterPro" id="IPR013783">
    <property type="entry name" value="Ig-like_fold"/>
</dbReference>
<dbReference type="GO" id="GO:0016477">
    <property type="term" value="P:cell migration"/>
    <property type="evidence" value="ECO:0007669"/>
    <property type="project" value="TreeGrafter"/>
</dbReference>
<name>A0A964TCH9_9FLAO</name>
<dbReference type="CDD" id="cd11304">
    <property type="entry name" value="Cadherin_repeat"/>
    <property type="match status" value="2"/>
</dbReference>
<dbReference type="InterPro" id="IPR000601">
    <property type="entry name" value="PKD_dom"/>
</dbReference>
<feature type="signal peptide" evidence="8">
    <location>
        <begin position="1"/>
        <end position="20"/>
    </location>
</feature>
<dbReference type="InterPro" id="IPR014756">
    <property type="entry name" value="Ig_E-set"/>
</dbReference>
<dbReference type="InterPro" id="IPR035986">
    <property type="entry name" value="PKD_dom_sf"/>
</dbReference>
<keyword evidence="7" id="KW-0472">Membrane</keyword>
<keyword evidence="3 8" id="KW-0732">Signal</keyword>
<organism evidence="11 12">
    <name type="scientific">Flagellimonas ochracea</name>
    <dbReference type="NCBI Taxonomy" id="2696472"/>
    <lineage>
        <taxon>Bacteria</taxon>
        <taxon>Pseudomonadati</taxon>
        <taxon>Bacteroidota</taxon>
        <taxon>Flavobacteriia</taxon>
        <taxon>Flavobacteriales</taxon>
        <taxon>Flavobacteriaceae</taxon>
        <taxon>Flagellimonas</taxon>
    </lineage>
</organism>
<dbReference type="Gene3D" id="2.60.40.10">
    <property type="entry name" value="Immunoglobulins"/>
    <property type="match status" value="1"/>
</dbReference>
<evidence type="ECO:0000256" key="5">
    <source>
        <dbReference type="ARBA" id="ARBA00022837"/>
    </source>
</evidence>
<dbReference type="PROSITE" id="PS50093">
    <property type="entry name" value="PKD"/>
    <property type="match status" value="1"/>
</dbReference>
<feature type="chain" id="PRO_5037398214" evidence="8">
    <location>
        <begin position="21"/>
        <end position="663"/>
    </location>
</feature>
<dbReference type="GO" id="GO:0005912">
    <property type="term" value="C:adherens junction"/>
    <property type="evidence" value="ECO:0007669"/>
    <property type="project" value="TreeGrafter"/>
</dbReference>
<dbReference type="Proteomes" id="UP000667650">
    <property type="component" value="Unassembled WGS sequence"/>
</dbReference>
<dbReference type="GO" id="GO:0000902">
    <property type="term" value="P:cell morphogenesis"/>
    <property type="evidence" value="ECO:0007669"/>
    <property type="project" value="TreeGrafter"/>
</dbReference>
<dbReference type="PROSITE" id="PS51257">
    <property type="entry name" value="PROKAR_LIPOPROTEIN"/>
    <property type="match status" value="1"/>
</dbReference>
<dbReference type="SUPFAM" id="SSF81296">
    <property type="entry name" value="E set domains"/>
    <property type="match status" value="1"/>
</dbReference>
<evidence type="ECO:0000313" key="11">
    <source>
        <dbReference type="EMBL" id="NAY91503.1"/>
    </source>
</evidence>
<dbReference type="GO" id="GO:0044331">
    <property type="term" value="P:cell-cell adhesion mediated by cadherin"/>
    <property type="evidence" value="ECO:0007669"/>
    <property type="project" value="TreeGrafter"/>
</dbReference>
<dbReference type="NCBIfam" id="TIGR02167">
    <property type="entry name" value="Liste_lipo_26"/>
    <property type="match status" value="5"/>
</dbReference>
<dbReference type="GO" id="GO:0034332">
    <property type="term" value="P:adherens junction organization"/>
    <property type="evidence" value="ECO:0007669"/>
    <property type="project" value="TreeGrafter"/>
</dbReference>
<dbReference type="InterPro" id="IPR005046">
    <property type="entry name" value="DUF285"/>
</dbReference>
<keyword evidence="2" id="KW-0812">Transmembrane</keyword>
<feature type="domain" description="Cadherin" evidence="10">
    <location>
        <begin position="220"/>
        <end position="319"/>
    </location>
</feature>
<accession>A0A964TCH9</accession>
<evidence type="ECO:0000313" key="12">
    <source>
        <dbReference type="Proteomes" id="UP000667650"/>
    </source>
</evidence>
<keyword evidence="12" id="KW-1185">Reference proteome</keyword>
<dbReference type="InterPro" id="IPR002909">
    <property type="entry name" value="IPT_dom"/>
</dbReference>
<dbReference type="SMART" id="SM00112">
    <property type="entry name" value="CA"/>
    <property type="match status" value="2"/>
</dbReference>
<dbReference type="PANTHER" id="PTHR24027:SF422">
    <property type="entry name" value="CADHERIN DOMAIN-CONTAINING PROTEIN"/>
    <property type="match status" value="1"/>
</dbReference>
<evidence type="ECO:0000259" key="9">
    <source>
        <dbReference type="PROSITE" id="PS50093"/>
    </source>
</evidence>
<dbReference type="EMBL" id="JAAABI010000002">
    <property type="protein sequence ID" value="NAY91503.1"/>
    <property type="molecule type" value="Genomic_DNA"/>
</dbReference>
<dbReference type="SUPFAM" id="SSF49313">
    <property type="entry name" value="Cadherin-like"/>
    <property type="match status" value="2"/>
</dbReference>
<dbReference type="InterPro" id="IPR039808">
    <property type="entry name" value="Cadherin"/>
</dbReference>
<dbReference type="SUPFAM" id="SSF49299">
    <property type="entry name" value="PKD domain"/>
    <property type="match status" value="1"/>
</dbReference>
<proteinExistence type="predicted"/>
<dbReference type="Pfam" id="PF01833">
    <property type="entry name" value="TIG"/>
    <property type="match status" value="1"/>
</dbReference>
<keyword evidence="4" id="KW-0677">Repeat</keyword>
<dbReference type="InterPro" id="IPR011889">
    <property type="entry name" value="Liste_lipo_26"/>
</dbReference>
<evidence type="ECO:0000256" key="6">
    <source>
        <dbReference type="ARBA" id="ARBA00022989"/>
    </source>
</evidence>
<dbReference type="InterPro" id="IPR015919">
    <property type="entry name" value="Cadherin-like_sf"/>
</dbReference>
<comment type="subcellular location">
    <subcellularLocation>
        <location evidence="1">Membrane</location>
        <topology evidence="1">Single-pass membrane protein</topology>
    </subcellularLocation>
</comment>
<dbReference type="CDD" id="cd00603">
    <property type="entry name" value="IPT_PCSR"/>
    <property type="match status" value="1"/>
</dbReference>
<evidence type="ECO:0000259" key="10">
    <source>
        <dbReference type="PROSITE" id="PS50268"/>
    </source>
</evidence>
<keyword evidence="5" id="KW-0106">Calcium</keyword>
<dbReference type="GO" id="GO:0016342">
    <property type="term" value="C:catenin complex"/>
    <property type="evidence" value="ECO:0007669"/>
    <property type="project" value="TreeGrafter"/>
</dbReference>
<reference evidence="11" key="1">
    <citation type="submission" date="2020-01" db="EMBL/GenBank/DDBJ databases">
        <title>Muricauda ochracea sp. nov., isolated from a tidal flat of Garorim bay in Korea.</title>
        <authorList>
            <person name="Kim D."/>
            <person name="Yoo Y."/>
            <person name="Kim J.-J."/>
        </authorList>
    </citation>
    <scope>NUCLEOTIDE SEQUENCE</scope>
    <source>
        <strain evidence="11">JGD-17</strain>
    </source>
</reference>
<protein>
    <submittedName>
        <fullName evidence="11">BspA family leucine-rich repeat surface protein</fullName>
    </submittedName>
</protein>
<dbReference type="Pfam" id="PF00028">
    <property type="entry name" value="Cadherin"/>
    <property type="match status" value="2"/>
</dbReference>
<dbReference type="GO" id="GO:0045296">
    <property type="term" value="F:cadherin binding"/>
    <property type="evidence" value="ECO:0007669"/>
    <property type="project" value="TreeGrafter"/>
</dbReference>
<evidence type="ECO:0000256" key="8">
    <source>
        <dbReference type="SAM" id="SignalP"/>
    </source>
</evidence>
<evidence type="ECO:0000256" key="7">
    <source>
        <dbReference type="ARBA" id="ARBA00023136"/>
    </source>
</evidence>
<dbReference type="AlphaFoldDB" id="A0A964TCH9"/>
<feature type="domain" description="PKD" evidence="9">
    <location>
        <begin position="345"/>
        <end position="379"/>
    </location>
</feature>